<dbReference type="Gene3D" id="3.30.200.70">
    <property type="match status" value="1"/>
</dbReference>
<protein>
    <submittedName>
        <fullName evidence="2">Phosphotransferase</fullName>
    </submittedName>
</protein>
<dbReference type="InterPro" id="IPR051961">
    <property type="entry name" value="Fungal_Metabolite_Diox"/>
</dbReference>
<dbReference type="Pfam" id="PF05721">
    <property type="entry name" value="PhyH"/>
    <property type="match status" value="1"/>
</dbReference>
<name>A0A928ZX67_LEPEC</name>
<sequence>MSDFVVQVYKNASSNKAPTIHLPTNLPSQELTNPQLVKAAQGLFETSGVLLIKNLFSKELITNLQTSFVERYQVYFEDKDYADALKVGDKRRMLTVDIAPPFNNPDLYGNPFLLHLMRSLLGTGFVLGSFGAVISLPGSKAQHVHRDHPSLFDNEELDTQIPSFAITLVIPLVDLTPETGSTRVWKGSHRQYSSQNLSRQDADTPYVSTGSCYLMDYQLLHGGTANVSNQVRPILYLNYYRSWFQEAVNYEQQARILLTKQEYQKIPEPYKFLFERQRESLGLQQTLPAVGSNRTYKEFEQLTSAEQSKTLGELAKIALASYGFKQAQLKLITHGDNTVFSVVVPELTSEISADSPYVSNRFVLRIHRASYLSHEAIASELVWLRSLAAKLPVPEPIPTLDQKLWTIARTSDISDRVCSLTRWIKGASLLDQARPSNLQDIELVGQLIGKMHDHAHRWSPPDTFTRPSWNWNGLFGEGAGYSNNGARVWELMPQAYRGLFETVSKQVKHTMASLGEERHQFGLIHGDLWLGNLLVSNRQICPIDFADCGYGYWGYDLARFLSYFSQSQRFEQCCEKLLSGYTQVRAFPKEQLPHIATFMAAQQVTLALWRVNRAQDHPSFRSTLAADLQETATEVETFLAQEGS</sequence>
<dbReference type="EMBL" id="JADEXP010000227">
    <property type="protein sequence ID" value="MBE9069045.1"/>
    <property type="molecule type" value="Genomic_DNA"/>
</dbReference>
<evidence type="ECO:0000313" key="2">
    <source>
        <dbReference type="EMBL" id="MBE9069045.1"/>
    </source>
</evidence>
<dbReference type="AlphaFoldDB" id="A0A928ZX67"/>
<comment type="caution">
    <text evidence="2">The sequence shown here is derived from an EMBL/GenBank/DDBJ whole genome shotgun (WGS) entry which is preliminary data.</text>
</comment>
<evidence type="ECO:0000313" key="3">
    <source>
        <dbReference type="Proteomes" id="UP000615026"/>
    </source>
</evidence>
<dbReference type="SUPFAM" id="SSF56112">
    <property type="entry name" value="Protein kinase-like (PK-like)"/>
    <property type="match status" value="1"/>
</dbReference>
<dbReference type="SUPFAM" id="SSF51197">
    <property type="entry name" value="Clavaminate synthase-like"/>
    <property type="match status" value="1"/>
</dbReference>
<reference evidence="2" key="1">
    <citation type="submission" date="2020-10" db="EMBL/GenBank/DDBJ databases">
        <authorList>
            <person name="Castelo-Branco R."/>
            <person name="Eusebio N."/>
            <person name="Adriana R."/>
            <person name="Vieira A."/>
            <person name="Brugerolle De Fraissinette N."/>
            <person name="Rezende De Castro R."/>
            <person name="Schneider M.P."/>
            <person name="Vasconcelos V."/>
            <person name="Leao P.N."/>
        </authorList>
    </citation>
    <scope>NUCLEOTIDE SEQUENCE</scope>
    <source>
        <strain evidence="2">LEGE 11479</strain>
    </source>
</reference>
<dbReference type="InterPro" id="IPR002575">
    <property type="entry name" value="Aminoglycoside_PTrfase"/>
</dbReference>
<dbReference type="Proteomes" id="UP000615026">
    <property type="component" value="Unassembled WGS sequence"/>
</dbReference>
<dbReference type="Gene3D" id="2.60.120.620">
    <property type="entry name" value="q2cbj1_9rhob like domain"/>
    <property type="match status" value="1"/>
</dbReference>
<dbReference type="PANTHER" id="PTHR37563">
    <property type="entry name" value="PHYTANOYL-COA DIOXYGENASE FAMILY PROTEIN (AFU_ORTHOLOGUE AFUA_2G03330)"/>
    <property type="match status" value="1"/>
</dbReference>
<dbReference type="InterPro" id="IPR008775">
    <property type="entry name" value="Phytyl_CoA_dOase-like"/>
</dbReference>
<organism evidence="2 3">
    <name type="scientific">Leptolyngbya cf. ectocarpi LEGE 11479</name>
    <dbReference type="NCBI Taxonomy" id="1828722"/>
    <lineage>
        <taxon>Bacteria</taxon>
        <taxon>Bacillati</taxon>
        <taxon>Cyanobacteriota</taxon>
        <taxon>Cyanophyceae</taxon>
        <taxon>Leptolyngbyales</taxon>
        <taxon>Leptolyngbyaceae</taxon>
        <taxon>Leptolyngbya group</taxon>
        <taxon>Leptolyngbya</taxon>
    </lineage>
</organism>
<dbReference type="GO" id="GO:0016706">
    <property type="term" value="F:2-oxoglutarate-dependent dioxygenase activity"/>
    <property type="evidence" value="ECO:0007669"/>
    <property type="project" value="UniProtKB-ARBA"/>
</dbReference>
<dbReference type="InterPro" id="IPR011009">
    <property type="entry name" value="Kinase-like_dom_sf"/>
</dbReference>
<gene>
    <name evidence="2" type="ORF">IQ260_20580</name>
</gene>
<evidence type="ECO:0000259" key="1">
    <source>
        <dbReference type="Pfam" id="PF01636"/>
    </source>
</evidence>
<proteinExistence type="predicted"/>
<dbReference type="RefSeq" id="WP_193994965.1">
    <property type="nucleotide sequence ID" value="NZ_JADEXP010000227.1"/>
</dbReference>
<dbReference type="Pfam" id="PF01636">
    <property type="entry name" value="APH"/>
    <property type="match status" value="1"/>
</dbReference>
<feature type="domain" description="Aminoglycoside phosphotransferase" evidence="1">
    <location>
        <begin position="358"/>
        <end position="567"/>
    </location>
</feature>
<accession>A0A928ZX67</accession>
<dbReference type="PANTHER" id="PTHR37563:SF2">
    <property type="entry name" value="PHYTANOYL-COA DIOXYGENASE FAMILY PROTEIN (AFU_ORTHOLOGUE AFUA_2G03330)"/>
    <property type="match status" value="1"/>
</dbReference>
<keyword evidence="3" id="KW-1185">Reference proteome</keyword>
<dbReference type="Gene3D" id="1.20.1270.170">
    <property type="match status" value="1"/>
</dbReference>
<dbReference type="Gene3D" id="1.10.510.10">
    <property type="entry name" value="Transferase(Phosphotransferase) domain 1"/>
    <property type="match status" value="1"/>
</dbReference>